<dbReference type="InterPro" id="IPR008571">
    <property type="entry name" value="HerA-like"/>
</dbReference>
<evidence type="ECO:0000313" key="3">
    <source>
        <dbReference type="EMBL" id="MFH7566547.1"/>
    </source>
</evidence>
<keyword evidence="4" id="KW-1185">Reference proteome</keyword>
<feature type="domain" description="Helicase HerA central" evidence="2">
    <location>
        <begin position="1341"/>
        <end position="1549"/>
    </location>
</feature>
<reference evidence="3 4" key="1">
    <citation type="submission" date="2024-08" db="EMBL/GenBank/DDBJ databases">
        <title>Oceanimonas smirnovii Genome sequencing and assembly.</title>
        <authorList>
            <person name="Tang B."/>
        </authorList>
    </citation>
    <scope>NUCLEOTIDE SEQUENCE [LARGE SCALE GENOMIC DNA]</scope>
    <source>
        <strain evidence="3 4">OS2020-119</strain>
    </source>
</reference>
<feature type="region of interest" description="Disordered" evidence="1">
    <location>
        <begin position="1269"/>
        <end position="1312"/>
    </location>
</feature>
<dbReference type="NCBIfam" id="TIGR03237">
    <property type="entry name" value="dnd_assoc_2"/>
    <property type="match status" value="1"/>
</dbReference>
<dbReference type="InterPro" id="IPR017646">
    <property type="entry name" value="Dnd_assoc_2"/>
</dbReference>
<dbReference type="EMBL" id="JBGFTR010000036">
    <property type="protein sequence ID" value="MFH7566547.1"/>
    <property type="molecule type" value="Genomic_DNA"/>
</dbReference>
<comment type="caution">
    <text evidence="3">The sequence shown here is derived from an EMBL/GenBank/DDBJ whole genome shotgun (WGS) entry which is preliminary data.</text>
</comment>
<evidence type="ECO:0000313" key="4">
    <source>
        <dbReference type="Proteomes" id="UP001610706"/>
    </source>
</evidence>
<evidence type="ECO:0000259" key="2">
    <source>
        <dbReference type="Pfam" id="PF01935"/>
    </source>
</evidence>
<sequence>MCAKQFESFLVEQFLLHAEGNIRAGYRYQFNSPDHGNSQRLFDALLRRKDGEIIVSNKVALSYVSVQGCKVVPVLHGEEDGESGFTENYISHLRDEIASQEGALKGCALVVIHNSRLDTLINSAEDLGQPGQVWSPENIKVALSGFIEQTDKSRDVSLCLLDDQFDAILEDGATMFGFESLYKAVEDGELCFSELGMFDDPFVAELSGNRKQIKQRLEENRALYQELSFEVEHFGQQLEERLKGFSSKFIKEHFSDDGWKDVEFETYREEIKKNKIQHLKHEGEEETNDAQVIGRYPKETKAGLRDRHLIIALEEGQSEFELKLSFSGTSDLSKEQFKVSPANALGKQEIISTRLTSKGANATLAASYANEPLFFTLALKRENTSENHNFRCLVVRKGEFDLEAFKNIFVVEPSKKRLTLKTEDNSLVINPALTVSRSLDDVGEVVDRAEFGVVDFESLANESEDISFAVKSGDNALAFRIEGETVESSLSFPLLLNQSRFHKLFDDDVFGELYPSKDVVAIDNSEFRVMEPRISLIRWEERFVQQKQVYLAESNSMTLEQLRSIDDNLHSAYQALFDYLASRRTTISLVSWGPQFTALVKATVDAFLDYFNAIPTGGMLTKEQKLVMQIGLVRENGEEYYSPFHPLVLAYYLNLCNEMQKDDSFADLPTVTFNRLGPSGLLPYVYHPKHEFAYNQQVTENGFWVKSVPHQKSCLKFVRKLVKEKINEFQKAFRHLFTGSEKSVLVNAVNQDRAGELFLGLVDYVKDNLDKAASIHVNLYDDALVFNAFDQFAETSNYEELKSWLELDRGKVRENADTIIDILRTRLTYSKFTNAHSEREGQAYSHLSFFRNNDNVKLTTLSVDDMPSGIACDGLLTGDASKSDEGSYFTAFGLQNVQYRNQPHLEMAKYVGSLMEPALKPSTQYTGANAPALAVSEDFKSLLERSYDSSIWTTIIDPKVTLDFFHANQDVVLIHYSDQYTSSASYDAITVTAQRGLFERVVAQSGGGQINEFNAFNGDWLLKMMTCNDTIRKERTGIIGAYKFATCLVHKSDITWVPLSVGEMIRVSGNIGLKMTDSDFSRNVQGYKKGAISDDVLLVGFKEGNLYLLPVEVKTGSTPDYKKAVQQANELRRYLTELLSDETLASKLYRGLFIRQVLMQIDKYRLYNVFSNDYFEALLAEKEEWLRGNYTIAELENYPAGLVVSHLESGSCFEPVYNMQDGVLKVDLPMSLLPSLVQHPLQVLMNEKDIAQICHVPAEYMLVGETTASEPEQVTAVPPADNVAEKKDEETDTPAVEPAREPEVETEPTPLASASSNNLHVLFGHNATTNAPLNWEPTNTAKFMNTNTGIIGTMGTGKTQFTKSVITQLYRNQADNVNSAPIGMLIFDYKSDYVDDKFLDATNARKYKLFKLPYNPLSLYGDTPMLPIHTAAGFSETMSRAYGLGKKQQLRLENLILESYAASGIHPEDPSTWSRPAPTIDDVWALFLEQEKVEEDSLYAALSKLARFKIFESEPEKMTSLYELVDGITVVELAGYPSEIQNLVVALTLDLFYSQMQKKGKPEVVGDFRQITKMILVDEADNFMSQNFPSLRKILKEGREYGVGVILSTQDITHFQTGENDYSSYVLTWVIHRVAKIRPQELKAMFGVNDKNEQERLMETINKLDKHYSLYIDGAKQIQKMRDKAFWELLA</sequence>
<proteinExistence type="predicted"/>
<dbReference type="PANTHER" id="PTHR42957:SF1">
    <property type="entry name" value="HELICASE MJ1565-RELATED"/>
    <property type="match status" value="1"/>
</dbReference>
<evidence type="ECO:0000256" key="1">
    <source>
        <dbReference type="SAM" id="MobiDB-lite"/>
    </source>
</evidence>
<dbReference type="SUPFAM" id="SSF52540">
    <property type="entry name" value="P-loop containing nucleoside triphosphate hydrolases"/>
    <property type="match status" value="1"/>
</dbReference>
<dbReference type="RefSeq" id="WP_395545926.1">
    <property type="nucleotide sequence ID" value="NZ_CP166302.1"/>
</dbReference>
<organism evidence="3 4">
    <name type="scientific">Oceanimonas smirnovii</name>
    <dbReference type="NCBI Taxonomy" id="264574"/>
    <lineage>
        <taxon>Bacteria</taxon>
        <taxon>Pseudomonadati</taxon>
        <taxon>Pseudomonadota</taxon>
        <taxon>Gammaproteobacteria</taxon>
        <taxon>Aeromonadales</taxon>
        <taxon>Aeromonadaceae</taxon>
        <taxon>Oceanimonas</taxon>
    </lineage>
</organism>
<gene>
    <name evidence="3" type="primary">dptH</name>
    <name evidence="3" type="ORF">AB9R89_14645</name>
</gene>
<dbReference type="Pfam" id="PF01935">
    <property type="entry name" value="DUF87"/>
    <property type="match status" value="1"/>
</dbReference>
<dbReference type="PANTHER" id="PTHR42957">
    <property type="entry name" value="HELICASE MJ1565-RELATED"/>
    <property type="match status" value="1"/>
</dbReference>
<name>A0ABW7P4X8_9GAMM</name>
<dbReference type="InterPro" id="IPR002789">
    <property type="entry name" value="HerA_central"/>
</dbReference>
<accession>A0ABW7P4X8</accession>
<dbReference type="Gene3D" id="3.40.50.300">
    <property type="entry name" value="P-loop containing nucleotide triphosphate hydrolases"/>
    <property type="match status" value="2"/>
</dbReference>
<dbReference type="InterPro" id="IPR027417">
    <property type="entry name" value="P-loop_NTPase"/>
</dbReference>
<dbReference type="Proteomes" id="UP001610706">
    <property type="component" value="Unassembled WGS sequence"/>
</dbReference>
<protein>
    <submittedName>
        <fullName evidence="3">DNA phosphorothioation-dependent restriction protein DptH</fullName>
    </submittedName>
</protein>